<comment type="caution">
    <text evidence="1">The sequence shown here is derived from an EMBL/GenBank/DDBJ whole genome shotgun (WGS) entry which is preliminary data.</text>
</comment>
<gene>
    <name evidence="1" type="ORF">NC595_14390</name>
</gene>
<dbReference type="Pfam" id="PF12322">
    <property type="entry name" value="T4_baseplate"/>
    <property type="match status" value="1"/>
</dbReference>
<proteinExistence type="predicted"/>
<evidence type="ECO:0008006" key="3">
    <source>
        <dbReference type="Google" id="ProtNLM"/>
    </source>
</evidence>
<evidence type="ECO:0000313" key="1">
    <source>
        <dbReference type="EMBL" id="MCP1375236.1"/>
    </source>
</evidence>
<protein>
    <recommendedName>
        <fullName evidence="3">Phage baseplate protein</fullName>
    </recommendedName>
</protein>
<dbReference type="InterPro" id="IPR024364">
    <property type="entry name" value="Baseplate_phage_T4-like"/>
</dbReference>
<sequence length="248" mass="27122">MQPTAARWLQAWERGADASAAVRGLCLLGASEEMPADEPLSGLSLGRRDALLLQLHARLFGRRLEGVAQCPACGTMVEAGFDADALLLAADQGAAAPASALELHLTAHDLHVRFRRVDCSDLLALERCADIAGARRLLVERCVTVTTRASDGSPVKALPESALAELAQAMAAADPQADLQLAFHCPDCGHDWEPVFDIARFLWRELHAWALRLLRDVDTLARHYHWSEADILAMTPRRRQAYLEQCTS</sequence>
<dbReference type="EMBL" id="JAMZEK010000003">
    <property type="protein sequence ID" value="MCP1375236.1"/>
    <property type="molecule type" value="Genomic_DNA"/>
</dbReference>
<dbReference type="Proteomes" id="UP001204615">
    <property type="component" value="Unassembled WGS sequence"/>
</dbReference>
<keyword evidence="2" id="KW-1185">Reference proteome</keyword>
<reference evidence="1 2" key="1">
    <citation type="submission" date="2022-06" db="EMBL/GenBank/DDBJ databases">
        <title>Dyella sp. Sa strain:Sa Genome sequencing.</title>
        <authorList>
            <person name="Park S."/>
        </authorList>
    </citation>
    <scope>NUCLEOTIDE SEQUENCE [LARGE SCALE GENOMIC DNA]</scope>
    <source>
        <strain evidence="1 2">Sa</strain>
    </source>
</reference>
<accession>A0ABT1FCZ3</accession>
<dbReference type="RefSeq" id="WP_253567568.1">
    <property type="nucleotide sequence ID" value="NZ_JAMZEK010000003.1"/>
</dbReference>
<organism evidence="1 2">
    <name type="scientific">Dyella lutea</name>
    <dbReference type="NCBI Taxonomy" id="2950441"/>
    <lineage>
        <taxon>Bacteria</taxon>
        <taxon>Pseudomonadati</taxon>
        <taxon>Pseudomonadota</taxon>
        <taxon>Gammaproteobacteria</taxon>
        <taxon>Lysobacterales</taxon>
        <taxon>Rhodanobacteraceae</taxon>
        <taxon>Dyella</taxon>
    </lineage>
</organism>
<evidence type="ECO:0000313" key="2">
    <source>
        <dbReference type="Proteomes" id="UP001204615"/>
    </source>
</evidence>
<name>A0ABT1FCZ3_9GAMM</name>